<evidence type="ECO:0000256" key="2">
    <source>
        <dbReference type="ARBA" id="ARBA00005892"/>
    </source>
</evidence>
<gene>
    <name evidence="6" type="ORF">D9756_010889</name>
</gene>
<keyword evidence="3" id="KW-0813">Transport</keyword>
<dbReference type="OrthoDB" id="2019644at2759"/>
<evidence type="ECO:0000256" key="3">
    <source>
        <dbReference type="ARBA" id="ARBA00022448"/>
    </source>
</evidence>
<feature type="region of interest" description="Disordered" evidence="5">
    <location>
        <begin position="427"/>
        <end position="462"/>
    </location>
</feature>
<dbReference type="PANTHER" id="PTHR31344:SF0">
    <property type="entry name" value="NUCLEAR PORE COMPLEX PROTEIN NUP205"/>
    <property type="match status" value="1"/>
</dbReference>
<dbReference type="GO" id="GO:0017056">
    <property type="term" value="F:structural constituent of nuclear pore"/>
    <property type="evidence" value="ECO:0007669"/>
    <property type="project" value="TreeGrafter"/>
</dbReference>
<evidence type="ECO:0000256" key="1">
    <source>
        <dbReference type="ARBA" id="ARBA00004123"/>
    </source>
</evidence>
<sequence length="2067" mass="229850">MESISRLRAALYKALSPATAYYNEQELFDELMVQKPHLLKLLDVGQRNLQEQKEIESGKTVIEGKQVAINAEFARQVLFLSQQLECSERYIAALLDEVMKENPNIDAVTSLELTVELFHLRRRHLVDSLRYLVDATEAAESNRDNQTYARIARYFITEFVPASPGQGGSFTLVTRIWKQIEQLDALVARGDNARRGAASNTVAPGGQGVPSLGFDILNSRYESLKYERRSLAVTLSSISHLGYFSSMEVKLVVEWLSNNPSHPLTYYFLTAILLAFDPIDPSSSSGQLRQNLASDKATVAFMTQILGPSVAWKEPGLKATILLKWTMFLTEARHNDPSLENRDGFKAEELETQVWNGVQGDAFTYLKLSIQHLTSKRSAGSAQVMAAEIQEQREVPPDDFRNTVLFAYETLLRSLITHASSELRKVKQRQEDIAHARDRTRTASARFAGSVPPEPERPEPPARNDIAALYVLLGALYSALPPERGLQFWGAASGDHSKLSYMEYLETTTGRLPAFLQWAVWSTSVQDLPLLTALYHMLSGLAKGQQCSELAYNFMARGGAEVLPGSSLRPSSSNGPSISWTAVFHLLDSWAQGAASARGAPQPQSLGSFGGFFNAPAPKMTSPQFSISSKEVLYAQSFLRLLSTVVKHSVAVRTTISSHTQFRAIPTLVSLIPFGIPLELKGSIFDTLAAFCEPGAGIPGVEICKAVWNLMERLEVINVRASASGGLGALATGKGVELELEQIESIHKLYPATIPFLRLLGTLIHSAKRTPLKDRLLDLEPASTIPDNLGQPYRLPGIGPFSSFVIDNVFANIPSREYSQPSDRWEVNDLCLTFIERALASYDLEPLINISEEISFRVEKLLPLISHPGYDIMIRLLTNTPLQNSILSYIVEGVEGFDRNLAEEEPFFRNTIVRVLRIVHRALEIQDLFLDVLVPLLSDLDNVTFASVIHPRSYYTRFDQSLAFGTLFIPAIATYMSYPSHSELPYLSVKIMSLLCNSTNSSTIVTLIERSRDSERILGGFMRIVGIESLDDVWEAETYASEVTGAGAPDPDDDPDRLAQAIRMSALEFLIQGTEQDRPYPNIAHYFLFGGTVKEQRIQDPHALGAHHTTLHALLRLLNAGIPRLKGKNKEEGRDATPLLVSLPGLAERCYRVIQNLCVHPRTSEFTTRYLRTREDFFARQLASMSSATPPALQEPFIQVQYEDGNTVTTTVPTLCAFLRLRSYIFNLVALELHILTNKGQLKGVTELLDILFGTDVEYEEEFGFPAFREVGQSQMRIIDFLQSLMFDWADSLQAEPQTLQFLSTLDLQASIRRDASGCEVVDRTAVLSLISGAKRALHAQGAISTAAHLEQVNKETTYILESCAVENHRRKVSHALEEGIEAWKQLLDMSLMKCFDRLPHDRRENMLFDLLHVLPPALRSSNISESVSVLLAETVLSSVTKLREDRHHQIILQSVGGNAESGSLPTERLYTILRNILEGILDSNRVELVRGNLYAALINFIHLIASPNETFDFSSQALLLSLSGSLNQSTASFNPSQSLVLASSVQNGSASTSTLLSGALNVMRDVMERLVAIIARDAIDGTEVWKTIAFMLLDALVQLSGQEKQSMVVSALLRHGILSNFVRGVKENDERLQSVLKPEPDDLNTLYVYESKLSLFTRMSQTRAGAEKLLDAQIIPLLARCDYLDARPEADQSFMDQDLFLPSAVHRYHQLFMPALQVVQEFLASHGSTIVILLKNDTDHNSLGILDEIHLIINLCTTILPSVPKSEVLAPNSGFGALHAAILTLATRSLGRERCFDSVVPQNEAEMQNARMPAFGNSTESRFDATLLAKERLIRKAIASYVGAASDFTEPEITLVLSPITNTTRLDERGSHFIASVPTVGDVIQALEFISDDIAATLRQISDLSAELANKDHIVVESVKEILRHVHVSLLNELDIEQKRSLICQEIERVKRRSKETAKTLFDTLEMSLLLLWRHLEYYGEPGNMGNPPARTSVTNAMRLLATSSPDQFREEVAMKLGPLIQRISSLEIDQELLGRDWQSNQAYIEIMTRRLRDSAGLLIEGPKDE</sequence>
<dbReference type="PANTHER" id="PTHR31344">
    <property type="entry name" value="NUCLEAR PORE COMPLEX PROTEIN NUP205"/>
    <property type="match status" value="1"/>
</dbReference>
<dbReference type="GO" id="GO:0044611">
    <property type="term" value="C:nuclear pore inner ring"/>
    <property type="evidence" value="ECO:0007669"/>
    <property type="project" value="TreeGrafter"/>
</dbReference>
<dbReference type="GO" id="GO:0006999">
    <property type="term" value="P:nuclear pore organization"/>
    <property type="evidence" value="ECO:0007669"/>
    <property type="project" value="TreeGrafter"/>
</dbReference>
<dbReference type="InterPro" id="IPR021827">
    <property type="entry name" value="Nup186/Nup192/Nup205"/>
</dbReference>
<evidence type="ECO:0000256" key="4">
    <source>
        <dbReference type="ARBA" id="ARBA00023242"/>
    </source>
</evidence>
<keyword evidence="7" id="KW-1185">Reference proteome</keyword>
<evidence type="ECO:0000313" key="7">
    <source>
        <dbReference type="Proteomes" id="UP000559027"/>
    </source>
</evidence>
<proteinExistence type="inferred from homology"/>
<evidence type="ECO:0000313" key="6">
    <source>
        <dbReference type="EMBL" id="KAF5345807.1"/>
    </source>
</evidence>
<dbReference type="Pfam" id="PF11894">
    <property type="entry name" value="Nup192"/>
    <property type="match status" value="1"/>
</dbReference>
<keyword evidence="4" id="KW-0539">Nucleus</keyword>
<evidence type="ECO:0008006" key="8">
    <source>
        <dbReference type="Google" id="ProtNLM"/>
    </source>
</evidence>
<reference evidence="6 7" key="1">
    <citation type="journal article" date="2020" name="ISME J.">
        <title>Uncovering the hidden diversity of litter-decomposition mechanisms in mushroom-forming fungi.</title>
        <authorList>
            <person name="Floudas D."/>
            <person name="Bentzer J."/>
            <person name="Ahren D."/>
            <person name="Johansson T."/>
            <person name="Persson P."/>
            <person name="Tunlid A."/>
        </authorList>
    </citation>
    <scope>NUCLEOTIDE SEQUENCE [LARGE SCALE GENOMIC DNA]</scope>
    <source>
        <strain evidence="6 7">CBS 146.42</strain>
    </source>
</reference>
<name>A0A8H5FR62_9AGAR</name>
<protein>
    <recommendedName>
        <fullName evidence="8">Nucleoporin</fullName>
    </recommendedName>
</protein>
<evidence type="ECO:0000256" key="5">
    <source>
        <dbReference type="SAM" id="MobiDB-lite"/>
    </source>
</evidence>
<accession>A0A8H5FR62</accession>
<comment type="subcellular location">
    <subcellularLocation>
        <location evidence="1">Nucleus</location>
    </subcellularLocation>
</comment>
<comment type="caution">
    <text evidence="6">The sequence shown here is derived from an EMBL/GenBank/DDBJ whole genome shotgun (WGS) entry which is preliminary data.</text>
</comment>
<feature type="compositionally biased region" description="Basic and acidic residues" evidence="5">
    <location>
        <begin position="427"/>
        <end position="441"/>
    </location>
</feature>
<dbReference type="EMBL" id="JAACJO010000039">
    <property type="protein sequence ID" value="KAF5345807.1"/>
    <property type="molecule type" value="Genomic_DNA"/>
</dbReference>
<dbReference type="Proteomes" id="UP000559027">
    <property type="component" value="Unassembled WGS sequence"/>
</dbReference>
<organism evidence="6 7">
    <name type="scientific">Leucocoprinus leucothites</name>
    <dbReference type="NCBI Taxonomy" id="201217"/>
    <lineage>
        <taxon>Eukaryota</taxon>
        <taxon>Fungi</taxon>
        <taxon>Dikarya</taxon>
        <taxon>Basidiomycota</taxon>
        <taxon>Agaricomycotina</taxon>
        <taxon>Agaricomycetes</taxon>
        <taxon>Agaricomycetidae</taxon>
        <taxon>Agaricales</taxon>
        <taxon>Agaricineae</taxon>
        <taxon>Agaricaceae</taxon>
        <taxon>Leucocoprinus</taxon>
    </lineage>
</organism>
<comment type="similarity">
    <text evidence="2">Belongs to the NUP186/NUP192/NUP205 family.</text>
</comment>